<organism evidence="2 3">
    <name type="scientific">Phyllosticta citrichinensis</name>
    <dbReference type="NCBI Taxonomy" id="1130410"/>
    <lineage>
        <taxon>Eukaryota</taxon>
        <taxon>Fungi</taxon>
        <taxon>Dikarya</taxon>
        <taxon>Ascomycota</taxon>
        <taxon>Pezizomycotina</taxon>
        <taxon>Dothideomycetes</taxon>
        <taxon>Dothideomycetes incertae sedis</taxon>
        <taxon>Botryosphaeriales</taxon>
        <taxon>Phyllostictaceae</taxon>
        <taxon>Phyllosticta</taxon>
    </lineage>
</organism>
<accession>A0ABR1XTQ2</accession>
<keyword evidence="3" id="KW-1185">Reference proteome</keyword>
<protein>
    <submittedName>
        <fullName evidence="2">Uncharacterized protein</fullName>
    </submittedName>
</protein>
<evidence type="ECO:0000313" key="3">
    <source>
        <dbReference type="Proteomes" id="UP001456524"/>
    </source>
</evidence>
<dbReference type="Proteomes" id="UP001456524">
    <property type="component" value="Unassembled WGS sequence"/>
</dbReference>
<name>A0ABR1XTQ2_9PEZI</name>
<evidence type="ECO:0000313" key="2">
    <source>
        <dbReference type="EMBL" id="KAK8166651.1"/>
    </source>
</evidence>
<dbReference type="EMBL" id="JBBWUH010000005">
    <property type="protein sequence ID" value="KAK8166651.1"/>
    <property type="molecule type" value="Genomic_DNA"/>
</dbReference>
<reference evidence="2 3" key="1">
    <citation type="journal article" date="2022" name="G3 (Bethesda)">
        <title>Enemy or ally: a genomic approach to elucidate the lifestyle of Phyllosticta citrichinaensis.</title>
        <authorList>
            <person name="Buijs V.A."/>
            <person name="Groenewald J.Z."/>
            <person name="Haridas S."/>
            <person name="LaButti K.M."/>
            <person name="Lipzen A."/>
            <person name="Martin F.M."/>
            <person name="Barry K."/>
            <person name="Grigoriev I.V."/>
            <person name="Crous P.W."/>
            <person name="Seidl M.F."/>
        </authorList>
    </citation>
    <scope>NUCLEOTIDE SEQUENCE [LARGE SCALE GENOMIC DNA]</scope>
    <source>
        <strain evidence="2 3">CBS 129764</strain>
    </source>
</reference>
<feature type="coiled-coil region" evidence="1">
    <location>
        <begin position="52"/>
        <end position="79"/>
    </location>
</feature>
<proteinExistence type="predicted"/>
<comment type="caution">
    <text evidence="2">The sequence shown here is derived from an EMBL/GenBank/DDBJ whole genome shotgun (WGS) entry which is preliminary data.</text>
</comment>
<keyword evidence="1" id="KW-0175">Coiled coil</keyword>
<evidence type="ECO:0000256" key="1">
    <source>
        <dbReference type="SAM" id="Coils"/>
    </source>
</evidence>
<sequence length="86" mass="9227">MVQPKTVRLWALTGGVAATVVMGSLYGAGLKTQTQQSQARKAAQEVPIEARIAGLEQQRAHLLEQKAGLDKKLAEIKARRVSSSNS</sequence>
<gene>
    <name evidence="2" type="ORF">IWX90DRAFT_486532</name>
</gene>